<proteinExistence type="predicted"/>
<name>A0A917W0R7_9BACL</name>
<feature type="domain" description="Amidase" evidence="1">
    <location>
        <begin position="60"/>
        <end position="496"/>
    </location>
</feature>
<keyword evidence="3" id="KW-1185">Reference proteome</keyword>
<gene>
    <name evidence="2" type="primary">gatA</name>
    <name evidence="2" type="ORF">GCM10007968_10160</name>
</gene>
<dbReference type="SUPFAM" id="SSF75304">
    <property type="entry name" value="Amidase signature (AS) enzymes"/>
    <property type="match status" value="1"/>
</dbReference>
<dbReference type="NCBIfam" id="NF005300">
    <property type="entry name" value="PRK06828.1"/>
    <property type="match status" value="1"/>
</dbReference>
<dbReference type="Pfam" id="PF01425">
    <property type="entry name" value="Amidase"/>
    <property type="match status" value="1"/>
</dbReference>
<evidence type="ECO:0000313" key="2">
    <source>
        <dbReference type="EMBL" id="GGL47920.1"/>
    </source>
</evidence>
<evidence type="ECO:0000313" key="3">
    <source>
        <dbReference type="Proteomes" id="UP000654670"/>
    </source>
</evidence>
<dbReference type="PANTHER" id="PTHR42678:SF34">
    <property type="entry name" value="OS04G0183300 PROTEIN"/>
    <property type="match status" value="1"/>
</dbReference>
<dbReference type="RefSeq" id="WP_188801996.1">
    <property type="nucleotide sequence ID" value="NZ_BMOK01000003.1"/>
</dbReference>
<accession>A0A917W0R7</accession>
<protein>
    <submittedName>
        <fullName evidence="2">Amidase</fullName>
    </submittedName>
</protein>
<dbReference type="AlphaFoldDB" id="A0A917W0R7"/>
<dbReference type="Proteomes" id="UP000654670">
    <property type="component" value="Unassembled WGS sequence"/>
</dbReference>
<dbReference type="PANTHER" id="PTHR42678">
    <property type="entry name" value="AMIDASE"/>
    <property type="match status" value="1"/>
</dbReference>
<dbReference type="Gene3D" id="3.90.1300.10">
    <property type="entry name" value="Amidase signature (AS) domain"/>
    <property type="match status" value="1"/>
</dbReference>
<reference evidence="2" key="1">
    <citation type="journal article" date="2014" name="Int. J. Syst. Evol. Microbiol.">
        <title>Complete genome sequence of Corynebacterium casei LMG S-19264T (=DSM 44701T), isolated from a smear-ripened cheese.</title>
        <authorList>
            <consortium name="US DOE Joint Genome Institute (JGI-PGF)"/>
            <person name="Walter F."/>
            <person name="Albersmeier A."/>
            <person name="Kalinowski J."/>
            <person name="Ruckert C."/>
        </authorList>
    </citation>
    <scope>NUCLEOTIDE SEQUENCE</scope>
    <source>
        <strain evidence="2">JCM 15325</strain>
    </source>
</reference>
<sequence length="516" mass="55507">MSKKKQFALAAALTGATAAVLTAGMFVRREVVKRRPFEIEEATISDMQRALKLGQTTSKDLVQMYLDRIERFDRDGLKLNSILELNPDALHDAEACDVKRTVTANVGPLFGIPVLVKDNLNTAGKMHTTAGSVALADHIAQEDSFVVRQLRKAGAIILGKANLTEFANFMTDKMPNGYSSLGGQVMNPYGASFDVGGSSSGPGAAIAANFAAAAIGTETSGSILSPASSNSLVGIKPTIGVVSRSGIIPIAHSQDTAGPMARTVRDAVLLLNAITGVDEEDEETVWSRGDIPKDYSVFLKHGGLKGARIGIDRHYMESLGDNKVKIINRALEVMKSKGAVVIDPVAIPSSDALEGRESCVMYQEFKWDLNRYLEQLPARVPVHSLKEVIAYNKDHADAALKYGQTVLEKSESMSGDLGEQQYLVDRADDIRLSRKEGIDAVMKNYRLDALIFANSAGCDIAAKAGYPSITVPAGYTNEGEPVGVTFTGMAFSEPKLIELAYSYEQVTKNRKAPELS</sequence>
<reference evidence="2" key="2">
    <citation type="submission" date="2020-09" db="EMBL/GenBank/DDBJ databases">
        <authorList>
            <person name="Sun Q."/>
            <person name="Ohkuma M."/>
        </authorList>
    </citation>
    <scope>NUCLEOTIDE SEQUENCE</scope>
    <source>
        <strain evidence="2">JCM 15325</strain>
    </source>
</reference>
<dbReference type="InterPro" id="IPR023631">
    <property type="entry name" value="Amidase_dom"/>
</dbReference>
<comment type="caution">
    <text evidence="2">The sequence shown here is derived from an EMBL/GenBank/DDBJ whole genome shotgun (WGS) entry which is preliminary data.</text>
</comment>
<dbReference type="InterPro" id="IPR036928">
    <property type="entry name" value="AS_sf"/>
</dbReference>
<organism evidence="2 3">
    <name type="scientific">Sporolactobacillus putidus</name>
    <dbReference type="NCBI Taxonomy" id="492735"/>
    <lineage>
        <taxon>Bacteria</taxon>
        <taxon>Bacillati</taxon>
        <taxon>Bacillota</taxon>
        <taxon>Bacilli</taxon>
        <taxon>Bacillales</taxon>
        <taxon>Sporolactobacillaceae</taxon>
        <taxon>Sporolactobacillus</taxon>
    </lineage>
</organism>
<dbReference type="EMBL" id="BMOK01000003">
    <property type="protein sequence ID" value="GGL47920.1"/>
    <property type="molecule type" value="Genomic_DNA"/>
</dbReference>
<evidence type="ECO:0000259" key="1">
    <source>
        <dbReference type="Pfam" id="PF01425"/>
    </source>
</evidence>